<protein>
    <recommendedName>
        <fullName evidence="4">FXSXX-COOH protein</fullName>
    </recommendedName>
</protein>
<evidence type="ECO:0000313" key="3">
    <source>
        <dbReference type="Proteomes" id="UP001595851"/>
    </source>
</evidence>
<dbReference type="RefSeq" id="WP_379526863.1">
    <property type="nucleotide sequence ID" value="NZ_JBHSBI010000002.1"/>
</dbReference>
<accession>A0ABV8G244</accession>
<sequence>MIPPPRPVIVDSAFPSVSPAVKGSLPPRGTSAEVNAITPVHSLSERTRSRHRTDLDDVTSTEGDALVTD</sequence>
<evidence type="ECO:0000313" key="2">
    <source>
        <dbReference type="EMBL" id="MFC4006727.1"/>
    </source>
</evidence>
<evidence type="ECO:0008006" key="4">
    <source>
        <dbReference type="Google" id="ProtNLM"/>
    </source>
</evidence>
<evidence type="ECO:0000256" key="1">
    <source>
        <dbReference type="SAM" id="MobiDB-lite"/>
    </source>
</evidence>
<gene>
    <name evidence="2" type="ORF">ACFOY2_05810</name>
</gene>
<comment type="caution">
    <text evidence="2">The sequence shown here is derived from an EMBL/GenBank/DDBJ whole genome shotgun (WGS) entry which is preliminary data.</text>
</comment>
<reference evidence="3" key="1">
    <citation type="journal article" date="2019" name="Int. J. Syst. Evol. Microbiol.">
        <title>The Global Catalogue of Microorganisms (GCM) 10K type strain sequencing project: providing services to taxonomists for standard genome sequencing and annotation.</title>
        <authorList>
            <consortium name="The Broad Institute Genomics Platform"/>
            <consortium name="The Broad Institute Genome Sequencing Center for Infectious Disease"/>
            <person name="Wu L."/>
            <person name="Ma J."/>
        </authorList>
    </citation>
    <scope>NUCLEOTIDE SEQUENCE [LARGE SCALE GENOMIC DNA]</scope>
    <source>
        <strain evidence="3">TBRC 1276</strain>
    </source>
</reference>
<feature type="region of interest" description="Disordered" evidence="1">
    <location>
        <begin position="24"/>
        <end position="69"/>
    </location>
</feature>
<name>A0ABV8G244_9ACTN</name>
<proteinExistence type="predicted"/>
<feature type="compositionally biased region" description="Basic and acidic residues" evidence="1">
    <location>
        <begin position="43"/>
        <end position="55"/>
    </location>
</feature>
<keyword evidence="3" id="KW-1185">Reference proteome</keyword>
<organism evidence="2 3">
    <name type="scientific">Nonomuraea purpurea</name>
    <dbReference type="NCBI Taxonomy" id="1849276"/>
    <lineage>
        <taxon>Bacteria</taxon>
        <taxon>Bacillati</taxon>
        <taxon>Actinomycetota</taxon>
        <taxon>Actinomycetes</taxon>
        <taxon>Streptosporangiales</taxon>
        <taxon>Streptosporangiaceae</taxon>
        <taxon>Nonomuraea</taxon>
    </lineage>
</organism>
<dbReference type="Proteomes" id="UP001595851">
    <property type="component" value="Unassembled WGS sequence"/>
</dbReference>
<dbReference type="EMBL" id="JBHSBI010000002">
    <property type="protein sequence ID" value="MFC4006727.1"/>
    <property type="molecule type" value="Genomic_DNA"/>
</dbReference>